<dbReference type="SMART" id="SM00711">
    <property type="entry name" value="TDU"/>
    <property type="match status" value="2"/>
</dbReference>
<organism evidence="2 3">
    <name type="scientific">Bemisia tabaci</name>
    <name type="common">Sweetpotato whitefly</name>
    <name type="synonym">Aleurodes tabaci</name>
    <dbReference type="NCBI Taxonomy" id="7038"/>
    <lineage>
        <taxon>Eukaryota</taxon>
        <taxon>Metazoa</taxon>
        <taxon>Ecdysozoa</taxon>
        <taxon>Arthropoda</taxon>
        <taxon>Hexapoda</taxon>
        <taxon>Insecta</taxon>
        <taxon>Pterygota</taxon>
        <taxon>Neoptera</taxon>
        <taxon>Paraneoptera</taxon>
        <taxon>Hemiptera</taxon>
        <taxon>Sternorrhyncha</taxon>
        <taxon>Aleyrodoidea</taxon>
        <taxon>Aleyrodidae</taxon>
        <taxon>Aleyrodinae</taxon>
        <taxon>Bemisia</taxon>
    </lineage>
</organism>
<feature type="region of interest" description="Disordered" evidence="1">
    <location>
        <begin position="127"/>
        <end position="157"/>
    </location>
</feature>
<dbReference type="PANTHER" id="PTHR17604">
    <property type="entry name" value="TRANSCRIPTION COFACTOR VESTIGIAL-LIKE PROTEIN 4"/>
    <property type="match status" value="1"/>
</dbReference>
<dbReference type="InterPro" id="IPR006627">
    <property type="entry name" value="TDU_repeat"/>
</dbReference>
<feature type="compositionally biased region" description="Polar residues" evidence="1">
    <location>
        <begin position="201"/>
        <end position="210"/>
    </location>
</feature>
<name>A0A9P0EZL0_BEMTA</name>
<dbReference type="InterPro" id="IPR028184">
    <property type="entry name" value="VGLL4"/>
</dbReference>
<dbReference type="PANTHER" id="PTHR17604:SF7">
    <property type="entry name" value="TONDU-DOMAIN-CONTAINING GROWTH INHIBITOR, ISOFORM A"/>
    <property type="match status" value="1"/>
</dbReference>
<dbReference type="GO" id="GO:0045892">
    <property type="term" value="P:negative regulation of DNA-templated transcription"/>
    <property type="evidence" value="ECO:0007669"/>
    <property type="project" value="TreeGrafter"/>
</dbReference>
<gene>
    <name evidence="2" type="ORF">BEMITA_LOCUS2032</name>
</gene>
<evidence type="ECO:0008006" key="4">
    <source>
        <dbReference type="Google" id="ProtNLM"/>
    </source>
</evidence>
<dbReference type="GO" id="GO:0001223">
    <property type="term" value="F:transcription coactivator binding"/>
    <property type="evidence" value="ECO:0007669"/>
    <property type="project" value="TreeGrafter"/>
</dbReference>
<proteinExistence type="predicted"/>
<feature type="compositionally biased region" description="Basic and acidic residues" evidence="1">
    <location>
        <begin position="189"/>
        <end position="198"/>
    </location>
</feature>
<sequence length="243" mass="26624">MVFYLYVPEEARSLSLKCKESSVNAPAPTGGKWRRERRHKLAPPPDYPTHIHKANLNGESLPLDMSVSRKMRGSPPSYSQSIAAAHRPTVIIASSPSSSPASDAGGMCDPVIDEHFRRSLGKDYSSVFPEKQTNCPSNSSSRISDASGDDSNDVSASSLSVDDHFAKALGETWILLQQQQQAASKLKGAKPEKEELRVKSPSKSLTANKTENFESILPEIQKENSIQDSKSLLRHRTDKVIPP</sequence>
<evidence type="ECO:0000313" key="2">
    <source>
        <dbReference type="EMBL" id="CAH0382494.1"/>
    </source>
</evidence>
<reference evidence="2" key="1">
    <citation type="submission" date="2021-12" db="EMBL/GenBank/DDBJ databases">
        <authorList>
            <person name="King R."/>
        </authorList>
    </citation>
    <scope>NUCLEOTIDE SEQUENCE</scope>
</reference>
<dbReference type="Pfam" id="PF15245">
    <property type="entry name" value="VGLL4"/>
    <property type="match status" value="1"/>
</dbReference>
<dbReference type="Proteomes" id="UP001152759">
    <property type="component" value="Chromosome 1"/>
</dbReference>
<feature type="compositionally biased region" description="Polar residues" evidence="1">
    <location>
        <begin position="131"/>
        <end position="144"/>
    </location>
</feature>
<protein>
    <recommendedName>
        <fullName evidence="4">Transcription cofactor vestigial-like protein 4</fullName>
    </recommendedName>
</protein>
<dbReference type="EMBL" id="OU963862">
    <property type="protein sequence ID" value="CAH0382494.1"/>
    <property type="molecule type" value="Genomic_DNA"/>
</dbReference>
<evidence type="ECO:0000256" key="1">
    <source>
        <dbReference type="SAM" id="MobiDB-lite"/>
    </source>
</evidence>
<dbReference type="AlphaFoldDB" id="A0A9P0EZL0"/>
<feature type="region of interest" description="Disordered" evidence="1">
    <location>
        <begin position="185"/>
        <end position="210"/>
    </location>
</feature>
<accession>A0A9P0EZL0</accession>
<keyword evidence="3" id="KW-1185">Reference proteome</keyword>
<evidence type="ECO:0000313" key="3">
    <source>
        <dbReference type="Proteomes" id="UP001152759"/>
    </source>
</evidence>